<evidence type="ECO:0000313" key="2">
    <source>
        <dbReference type="EMBL" id="KAG5463094.1"/>
    </source>
</evidence>
<accession>A0A8H8A0W1</accession>
<gene>
    <name evidence="2" type="ORF">BJ554DRAFT_1786</name>
</gene>
<evidence type="ECO:0000313" key="3">
    <source>
        <dbReference type="Proteomes" id="UP000673691"/>
    </source>
</evidence>
<proteinExistence type="predicted"/>
<protein>
    <submittedName>
        <fullName evidence="2">Uncharacterized protein</fullName>
    </submittedName>
</protein>
<organism evidence="2 3">
    <name type="scientific">Olpidium bornovanus</name>
    <dbReference type="NCBI Taxonomy" id="278681"/>
    <lineage>
        <taxon>Eukaryota</taxon>
        <taxon>Fungi</taxon>
        <taxon>Fungi incertae sedis</taxon>
        <taxon>Olpidiomycota</taxon>
        <taxon>Olpidiomycotina</taxon>
        <taxon>Olpidiomycetes</taxon>
        <taxon>Olpidiales</taxon>
        <taxon>Olpidiaceae</taxon>
        <taxon>Olpidium</taxon>
    </lineage>
</organism>
<evidence type="ECO:0000256" key="1">
    <source>
        <dbReference type="SAM" id="MobiDB-lite"/>
    </source>
</evidence>
<feature type="non-terminal residue" evidence="2">
    <location>
        <position position="1"/>
    </location>
</feature>
<keyword evidence="3" id="KW-1185">Reference proteome</keyword>
<feature type="region of interest" description="Disordered" evidence="1">
    <location>
        <begin position="153"/>
        <end position="192"/>
    </location>
</feature>
<reference evidence="2 3" key="1">
    <citation type="journal article" name="Sci. Rep.">
        <title>Genome-scale phylogenetic analyses confirm Olpidium as the closest living zoosporic fungus to the non-flagellated, terrestrial fungi.</title>
        <authorList>
            <person name="Chang Y."/>
            <person name="Rochon D."/>
            <person name="Sekimoto S."/>
            <person name="Wang Y."/>
            <person name="Chovatia M."/>
            <person name="Sandor L."/>
            <person name="Salamov A."/>
            <person name="Grigoriev I.V."/>
            <person name="Stajich J.E."/>
            <person name="Spatafora J.W."/>
        </authorList>
    </citation>
    <scope>NUCLEOTIDE SEQUENCE [LARGE SCALE GENOMIC DNA]</scope>
    <source>
        <strain evidence="2">S191</strain>
    </source>
</reference>
<sequence length="192" mass="20898">DQAEAHRQKAKAARERRQVRVAYKKDLALAEYSAKADETAPVALPAKAEKKDAGAVEIVVNQLSNRGGQQVGVFRVAWKSGFDHLGIVTLSGSCIIRWQRSQEDWKQHGCFIRIVSGHTSQPQILFKIQEGLRTALHSGTAFERRCAVARPSNRLSTNTTKGGSGREAEAIEEAETEAGSRATRPPNPGAGQ</sequence>
<dbReference type="AlphaFoldDB" id="A0A8H8A0W1"/>
<comment type="caution">
    <text evidence="2">The sequence shown here is derived from an EMBL/GenBank/DDBJ whole genome shotgun (WGS) entry which is preliminary data.</text>
</comment>
<dbReference type="EMBL" id="JAEFCI010001149">
    <property type="protein sequence ID" value="KAG5463094.1"/>
    <property type="molecule type" value="Genomic_DNA"/>
</dbReference>
<name>A0A8H8A0W1_9FUNG</name>
<dbReference type="Proteomes" id="UP000673691">
    <property type="component" value="Unassembled WGS sequence"/>
</dbReference>